<dbReference type="Gene3D" id="3.30.70.360">
    <property type="match status" value="1"/>
</dbReference>
<dbReference type="InterPro" id="IPR011650">
    <property type="entry name" value="Peptidase_M20_dimer"/>
</dbReference>
<evidence type="ECO:0000256" key="1">
    <source>
        <dbReference type="ARBA" id="ARBA00022670"/>
    </source>
</evidence>
<dbReference type="EMBL" id="JAAQPH010000003">
    <property type="protein sequence ID" value="NIA67888.1"/>
    <property type="molecule type" value="Genomic_DNA"/>
</dbReference>
<organism evidence="5 6">
    <name type="scientific">Pelagibius litoralis</name>
    <dbReference type="NCBI Taxonomy" id="374515"/>
    <lineage>
        <taxon>Bacteria</taxon>
        <taxon>Pseudomonadati</taxon>
        <taxon>Pseudomonadota</taxon>
        <taxon>Alphaproteobacteria</taxon>
        <taxon>Rhodospirillales</taxon>
        <taxon>Rhodovibrionaceae</taxon>
        <taxon>Pelagibius</taxon>
    </lineage>
</organism>
<evidence type="ECO:0000259" key="4">
    <source>
        <dbReference type="Pfam" id="PF07687"/>
    </source>
</evidence>
<gene>
    <name evidence="5" type="ORF">HBA54_04720</name>
</gene>
<dbReference type="Pfam" id="PF01546">
    <property type="entry name" value="Peptidase_M20"/>
    <property type="match status" value="1"/>
</dbReference>
<name>A0A967CAT4_9PROT</name>
<dbReference type="SUPFAM" id="SSF53187">
    <property type="entry name" value="Zn-dependent exopeptidases"/>
    <property type="match status" value="1"/>
</dbReference>
<dbReference type="Proteomes" id="UP000761264">
    <property type="component" value="Unassembled WGS sequence"/>
</dbReference>
<dbReference type="NCBIfam" id="NF006579">
    <property type="entry name" value="PRK09104.1"/>
    <property type="match status" value="1"/>
</dbReference>
<sequence length="469" mass="50602">MTDPVLVHCQAGRDAFFQRLSRYLACPSVSTDPAYREGMAEARAFLKTLLADFGFANFQELDGGIGGHPALFCEWNGAAGKPTLLVYGHYDVQPPDPLELWDSPPFEATERDGRLYARGISDDKGPSMIALEVLGAFLAVEGRLPVNVKILLEGEEETGSPSLPNILAKNKVLLTADAILSADGARWRADLPSVNVGSRGNGGFEITLRTADMDLHSGRYGGAVPNALHEMAALVASLHDGDSRVTVPGFYDGIEMPDAATRAALATLPFNGADWADDVGTCEKGEAGYATLERLWDRPTLEVNGLWGGYQGAGAKTIVPNEAHAKFTLRLVPGQDPHHIRKLVQDYLIRLCPRCVTLSIGGDRSWTKAYRVPPSHPLLLAAEAALTETLGSKPLRVRIGATLPLSDLVAEILGIDTVMFSFSTADERFHAPNEFLRLSAVDEGIAAWVTILRKVGAQSPDAYAAYRRT</sequence>
<dbReference type="GO" id="GO:0006508">
    <property type="term" value="P:proteolysis"/>
    <property type="evidence" value="ECO:0007669"/>
    <property type="project" value="UniProtKB-KW"/>
</dbReference>
<evidence type="ECO:0000256" key="3">
    <source>
        <dbReference type="ARBA" id="ARBA00022801"/>
    </source>
</evidence>
<evidence type="ECO:0000256" key="2">
    <source>
        <dbReference type="ARBA" id="ARBA00022723"/>
    </source>
</evidence>
<keyword evidence="2" id="KW-0479">Metal-binding</keyword>
<dbReference type="InterPro" id="IPR002933">
    <property type="entry name" value="Peptidase_M20"/>
</dbReference>
<protein>
    <submittedName>
        <fullName evidence="5">M20 family dipeptidase</fullName>
    </submittedName>
</protein>
<dbReference type="GO" id="GO:0046872">
    <property type="term" value="F:metal ion binding"/>
    <property type="evidence" value="ECO:0007669"/>
    <property type="project" value="UniProtKB-KW"/>
</dbReference>
<dbReference type="PANTHER" id="PTHR43270">
    <property type="entry name" value="BETA-ALA-HIS DIPEPTIDASE"/>
    <property type="match status" value="1"/>
</dbReference>
<proteinExistence type="predicted"/>
<dbReference type="Pfam" id="PF07687">
    <property type="entry name" value="M20_dimer"/>
    <property type="match status" value="1"/>
</dbReference>
<dbReference type="InterPro" id="IPR051458">
    <property type="entry name" value="Cyt/Met_Dipeptidase"/>
</dbReference>
<reference evidence="5" key="1">
    <citation type="submission" date="2020-03" db="EMBL/GenBank/DDBJ databases">
        <title>Genome of Pelagibius litoralis DSM 21314T.</title>
        <authorList>
            <person name="Wang G."/>
        </authorList>
    </citation>
    <scope>NUCLEOTIDE SEQUENCE</scope>
    <source>
        <strain evidence="5">DSM 21314</strain>
    </source>
</reference>
<dbReference type="GO" id="GO:0008233">
    <property type="term" value="F:peptidase activity"/>
    <property type="evidence" value="ECO:0007669"/>
    <property type="project" value="UniProtKB-KW"/>
</dbReference>
<evidence type="ECO:0000313" key="6">
    <source>
        <dbReference type="Proteomes" id="UP000761264"/>
    </source>
</evidence>
<comment type="caution">
    <text evidence="5">The sequence shown here is derived from an EMBL/GenBank/DDBJ whole genome shotgun (WGS) entry which is preliminary data.</text>
</comment>
<dbReference type="AlphaFoldDB" id="A0A967CAT4"/>
<dbReference type="Gene3D" id="3.40.630.10">
    <property type="entry name" value="Zn peptidases"/>
    <property type="match status" value="1"/>
</dbReference>
<evidence type="ECO:0000313" key="5">
    <source>
        <dbReference type="EMBL" id="NIA67888.1"/>
    </source>
</evidence>
<keyword evidence="1" id="KW-0645">Protease</keyword>
<dbReference type="PANTHER" id="PTHR43270:SF12">
    <property type="entry name" value="SUCCINYL-DIAMINOPIMELATE DESUCCINYLASE"/>
    <property type="match status" value="1"/>
</dbReference>
<keyword evidence="6" id="KW-1185">Reference proteome</keyword>
<keyword evidence="3" id="KW-0378">Hydrolase</keyword>
<accession>A0A967CAT4</accession>
<feature type="domain" description="Peptidase M20 dimerisation" evidence="4">
    <location>
        <begin position="196"/>
        <end position="350"/>
    </location>
</feature>